<feature type="transmembrane region" description="Helical" evidence="2">
    <location>
        <begin position="306"/>
        <end position="324"/>
    </location>
</feature>
<feature type="transmembrane region" description="Helical" evidence="2">
    <location>
        <begin position="42"/>
        <end position="62"/>
    </location>
</feature>
<feature type="transmembrane region" description="Helical" evidence="2">
    <location>
        <begin position="330"/>
        <end position="348"/>
    </location>
</feature>
<keyword evidence="2" id="KW-0472">Membrane</keyword>
<evidence type="ECO:0000256" key="1">
    <source>
        <dbReference type="SAM" id="MobiDB-lite"/>
    </source>
</evidence>
<feature type="transmembrane region" description="Helical" evidence="2">
    <location>
        <begin position="144"/>
        <end position="166"/>
    </location>
</feature>
<proteinExistence type="predicted"/>
<dbReference type="NCBIfam" id="NF038300">
    <property type="entry name" value="EPS_HpsL"/>
    <property type="match status" value="1"/>
</dbReference>
<organism evidence="3">
    <name type="scientific">Leptolyngbya sp. NK1-12</name>
    <dbReference type="NCBI Taxonomy" id="2547451"/>
    <lineage>
        <taxon>Bacteria</taxon>
        <taxon>Bacillati</taxon>
        <taxon>Cyanobacteriota</taxon>
        <taxon>Cyanophyceae</taxon>
        <taxon>Leptolyngbyales</taxon>
        <taxon>Leptolyngbyaceae</taxon>
        <taxon>Leptolyngbya group</taxon>
        <taxon>Leptolyngbya</taxon>
    </lineage>
</organism>
<dbReference type="RefSeq" id="WP_316435220.1">
    <property type="nucleotide sequence ID" value="NZ_CP053586.1"/>
</dbReference>
<feature type="transmembrane region" description="Helical" evidence="2">
    <location>
        <begin position="214"/>
        <end position="233"/>
    </location>
</feature>
<gene>
    <name evidence="3" type="ORF">HJG54_12140</name>
</gene>
<keyword evidence="2" id="KW-0812">Transmembrane</keyword>
<feature type="transmembrane region" description="Helical" evidence="2">
    <location>
        <begin position="68"/>
        <end position="83"/>
    </location>
</feature>
<name>A0AA96WF96_9CYAN</name>
<feature type="transmembrane region" description="Helical" evidence="2">
    <location>
        <begin position="90"/>
        <end position="108"/>
    </location>
</feature>
<feature type="transmembrane region" description="Helical" evidence="2">
    <location>
        <begin position="474"/>
        <end position="492"/>
    </location>
</feature>
<feature type="transmembrane region" description="Helical" evidence="2">
    <location>
        <begin position="284"/>
        <end position="301"/>
    </location>
</feature>
<feature type="transmembrane region" description="Helical" evidence="2">
    <location>
        <begin position="442"/>
        <end position="462"/>
    </location>
</feature>
<dbReference type="InterPro" id="IPR049753">
    <property type="entry name" value="EPS_HpsL-like"/>
</dbReference>
<keyword evidence="2" id="KW-1133">Transmembrane helix</keyword>
<reference evidence="3" key="1">
    <citation type="submission" date="2020-05" db="EMBL/GenBank/DDBJ databases">
        <authorList>
            <person name="Zhu T."/>
            <person name="Keshari N."/>
            <person name="Lu X."/>
        </authorList>
    </citation>
    <scope>NUCLEOTIDE SEQUENCE</scope>
    <source>
        <strain evidence="3">NK1-12</strain>
    </source>
</reference>
<feature type="region of interest" description="Disordered" evidence="1">
    <location>
        <begin position="1"/>
        <end position="21"/>
    </location>
</feature>
<evidence type="ECO:0000313" key="3">
    <source>
        <dbReference type="EMBL" id="WNZ23525.1"/>
    </source>
</evidence>
<sequence length="553" mass="61360">MLVSRPQIQPPPTQANSPGQGELSLKEKLAQKRKAARLRKEVTNFTIFSFLFALFVSAPLGLIGGPKVAVAVVVAILCLSLSFKYPRLALWAFLIYMPFGGTITYLIGNSPLLQLAKDGFYLPALIGIYQHCRRERLPILIPKQLVTPLIILLVCCTFTMLASNTYQQFFGKGGEQPIAMGILGLKVLIGYAPLIPCAYYLIRNKKEMLFLMRLSSILILICCGLAFIQYLMLLTGKCAGTRFAEGADLFKASLEARCFVGGSLLYSPQQGVIRLPGTFVAPWQWGWFLISSTFFAFASAFSDPKFYGRILGLSALGMTFVLAVVSGQRIALALVPTVAGLLLILTGQVANLKRFIPIAIGLGIVLSVAAVQNAATVQERINSFIVRWAASPPDAFIRAQFFWSLKEGGLLGAGLGRATNSARALGKTELVETYYPKLIYEIGPFGTLAFLAVVTILTMVTFKAYRSVRNRNIRSYGATLWVFVLFISYNTYYYPLDVDPVAVYYWFFAGVILKLPEIERLAKLQPDEEEEQESNPKGKKKKKKKKKKKQRRR</sequence>
<feature type="compositionally biased region" description="Basic residues" evidence="1">
    <location>
        <begin position="537"/>
        <end position="553"/>
    </location>
</feature>
<protein>
    <submittedName>
        <fullName evidence="3">Uncharacterized protein</fullName>
    </submittedName>
</protein>
<evidence type="ECO:0000256" key="2">
    <source>
        <dbReference type="SAM" id="Phobius"/>
    </source>
</evidence>
<dbReference type="EMBL" id="CP053586">
    <property type="protein sequence ID" value="WNZ23525.1"/>
    <property type="molecule type" value="Genomic_DNA"/>
</dbReference>
<feature type="transmembrane region" description="Helical" evidence="2">
    <location>
        <begin position="355"/>
        <end position="375"/>
    </location>
</feature>
<feature type="transmembrane region" description="Helical" evidence="2">
    <location>
        <begin position="178"/>
        <end position="202"/>
    </location>
</feature>
<feature type="region of interest" description="Disordered" evidence="1">
    <location>
        <begin position="525"/>
        <end position="553"/>
    </location>
</feature>
<accession>A0AA96WF96</accession>
<dbReference type="AlphaFoldDB" id="A0AA96WF96"/>